<evidence type="ECO:0000313" key="5">
    <source>
        <dbReference type="Proteomes" id="UP000623250"/>
    </source>
</evidence>
<feature type="domain" description="DNA-binding transcriptional repressor CapW winged helix-turn-helix" evidence="3">
    <location>
        <begin position="12"/>
        <end position="91"/>
    </location>
</feature>
<dbReference type="PROSITE" id="PS52050">
    <property type="entry name" value="WYL"/>
    <property type="match status" value="1"/>
</dbReference>
<sequence length="293" mass="33494">MDATDERLRWGTEQRLEFIEFRAFWEGGIRRGDITGQFGVSVPQASNDLALYQRLAPLNLRYDASEKRYVPTADFAPRFMKPDADRYLDQLWCVADGLIGFDETWIVRAPEAGVVPVPRRRIESSVLKRLVGVIRDRRSIEILYQSMTSRRADQPIWRRITPHAFAHDGMRWHVRAFCHLDEKFKDFLLSRCREVRGDGAAGADAADDSLWHTTFTAVLVPNPELAPRQQETIALDYGMTNGQAEIPIRHALLYYFNKRMRLDVPAGIDKPAERPVVVANIEALRQALDEASG</sequence>
<dbReference type="Pfam" id="PF26107">
    <property type="entry name" value="BrxR_CTD"/>
    <property type="match status" value="1"/>
</dbReference>
<organism evidence="4 5">
    <name type="scientific">Rhodomicrobium udaipurense</name>
    <dbReference type="NCBI Taxonomy" id="1202716"/>
    <lineage>
        <taxon>Bacteria</taxon>
        <taxon>Pseudomonadati</taxon>
        <taxon>Pseudomonadota</taxon>
        <taxon>Alphaproteobacteria</taxon>
        <taxon>Hyphomicrobiales</taxon>
        <taxon>Hyphomicrobiaceae</taxon>
        <taxon>Rhodomicrobium</taxon>
    </lineage>
</organism>
<dbReference type="RefSeq" id="WP_199502269.1">
    <property type="nucleotide sequence ID" value="NZ_JAEMUK010000005.1"/>
</dbReference>
<evidence type="ECO:0000259" key="2">
    <source>
        <dbReference type="Pfam" id="PF26107"/>
    </source>
</evidence>
<feature type="domain" description="WYL" evidence="1">
    <location>
        <begin position="126"/>
        <end position="196"/>
    </location>
</feature>
<gene>
    <name evidence="4" type="ORF">JDN41_02370</name>
</gene>
<dbReference type="EMBL" id="JAEMUK010000005">
    <property type="protein sequence ID" value="MBJ7542396.1"/>
    <property type="molecule type" value="Genomic_DNA"/>
</dbReference>
<protein>
    <submittedName>
        <fullName evidence="4">WYL domain-containing protein</fullName>
    </submittedName>
</protein>
<name>A0A8I1KJ24_9HYPH</name>
<feature type="domain" description="DNA-binding transcriptional repressor CapW C-terminal dimerisation" evidence="2">
    <location>
        <begin position="216"/>
        <end position="283"/>
    </location>
</feature>
<comment type="caution">
    <text evidence="4">The sequence shown here is derived from an EMBL/GenBank/DDBJ whole genome shotgun (WGS) entry which is preliminary data.</text>
</comment>
<dbReference type="InterPro" id="IPR059020">
    <property type="entry name" value="CapW_CTD"/>
</dbReference>
<evidence type="ECO:0000313" key="4">
    <source>
        <dbReference type="EMBL" id="MBJ7542396.1"/>
    </source>
</evidence>
<reference evidence="4 5" key="1">
    <citation type="submission" date="2020-12" db="EMBL/GenBank/DDBJ databases">
        <title>Revised draft genomes of Rhodomicrobium vannielii ATCC 17100 and Rhodomicrobium udaipurense JA643.</title>
        <authorList>
            <person name="Conners E.M."/>
            <person name="Davenport E.J."/>
            <person name="Bose A."/>
        </authorList>
    </citation>
    <scope>NUCLEOTIDE SEQUENCE [LARGE SCALE GENOMIC DNA]</scope>
    <source>
        <strain evidence="4 5">JA643</strain>
    </source>
</reference>
<keyword evidence="5" id="KW-1185">Reference proteome</keyword>
<dbReference type="Pfam" id="PF13280">
    <property type="entry name" value="WYL"/>
    <property type="match status" value="1"/>
</dbReference>
<dbReference type="Proteomes" id="UP000623250">
    <property type="component" value="Unassembled WGS sequence"/>
</dbReference>
<dbReference type="InterPro" id="IPR016634">
    <property type="entry name" value="CapW-like"/>
</dbReference>
<accession>A0A8I1KJ24</accession>
<evidence type="ECO:0000259" key="1">
    <source>
        <dbReference type="Pfam" id="PF13280"/>
    </source>
</evidence>
<dbReference type="PIRSF" id="PIRSF015558">
    <property type="entry name" value="Txn_reg_DeoR_prd"/>
    <property type="match status" value="1"/>
</dbReference>
<dbReference type="AlphaFoldDB" id="A0A8I1KJ24"/>
<dbReference type="InterPro" id="IPR026881">
    <property type="entry name" value="WYL_dom"/>
</dbReference>
<evidence type="ECO:0000259" key="3">
    <source>
        <dbReference type="Pfam" id="PF26109"/>
    </source>
</evidence>
<dbReference type="InterPro" id="IPR059019">
    <property type="entry name" value="WHD_CapW"/>
</dbReference>
<dbReference type="Pfam" id="PF26109">
    <property type="entry name" value="WHD_BrxR"/>
    <property type="match status" value="1"/>
</dbReference>
<proteinExistence type="predicted"/>